<dbReference type="Proteomes" id="UP000442694">
    <property type="component" value="Unassembled WGS sequence"/>
</dbReference>
<keyword evidence="2" id="KW-1185">Reference proteome</keyword>
<sequence>MLDFKNENSRNRKSELCLSELMIILLCIHLGDFKSFKSYYMFLIKYFKSEFPNLVSYTRIVELKNTCAVPLLLLLEVISASCDGESYIDSIYLAICHIKSEYIHIAFN</sequence>
<accession>A0A833JAE4</accession>
<proteinExistence type="predicted"/>
<organism evidence="1 2">
    <name type="scientific">Fluviispira multicolorata</name>
    <dbReference type="NCBI Taxonomy" id="2654512"/>
    <lineage>
        <taxon>Bacteria</taxon>
        <taxon>Pseudomonadati</taxon>
        <taxon>Bdellovibrionota</taxon>
        <taxon>Oligoflexia</taxon>
        <taxon>Silvanigrellales</taxon>
        <taxon>Silvanigrellaceae</taxon>
        <taxon>Fluviispira</taxon>
    </lineage>
</organism>
<dbReference type="AlphaFoldDB" id="A0A833JAE4"/>
<evidence type="ECO:0000313" key="2">
    <source>
        <dbReference type="Proteomes" id="UP000442694"/>
    </source>
</evidence>
<evidence type="ECO:0000313" key="1">
    <source>
        <dbReference type="EMBL" id="KAB8028009.1"/>
    </source>
</evidence>
<dbReference type="EMBL" id="WFLN01000010">
    <property type="protein sequence ID" value="KAB8028009.1"/>
    <property type="molecule type" value="Genomic_DNA"/>
</dbReference>
<name>A0A833JAE4_9BACT</name>
<protein>
    <recommendedName>
        <fullName evidence="3">Transposase DDE domain-containing protein</fullName>
    </recommendedName>
</protein>
<dbReference type="RefSeq" id="WP_152213831.1">
    <property type="nucleotide sequence ID" value="NZ_WFLN01000010.1"/>
</dbReference>
<gene>
    <name evidence="1" type="ORF">GCL57_13215</name>
</gene>
<evidence type="ECO:0008006" key="3">
    <source>
        <dbReference type="Google" id="ProtNLM"/>
    </source>
</evidence>
<comment type="caution">
    <text evidence="1">The sequence shown here is derived from an EMBL/GenBank/DDBJ whole genome shotgun (WGS) entry which is preliminary data.</text>
</comment>
<reference evidence="1 2" key="1">
    <citation type="submission" date="2019-10" db="EMBL/GenBank/DDBJ databases">
        <title>New genus of Silvanigrellaceae.</title>
        <authorList>
            <person name="Pitt A."/>
            <person name="Hahn M.W."/>
        </authorList>
    </citation>
    <scope>NUCLEOTIDE SEQUENCE [LARGE SCALE GENOMIC DNA]</scope>
    <source>
        <strain evidence="1 2">33A1-SZDP</strain>
    </source>
</reference>